<dbReference type="EMBL" id="AP019755">
    <property type="protein sequence ID" value="BBL33904.1"/>
    <property type="molecule type" value="Genomic_DNA"/>
</dbReference>
<name>A0A4Y1YIT7_9PROT</name>
<dbReference type="KEGG" id="nst:Nstercoris_00130"/>
<keyword evidence="3" id="KW-1185">Reference proteome</keyword>
<reference evidence="2 3" key="1">
    <citation type="submission" date="2019-06" db="EMBL/GenBank/DDBJ databases">
        <title>Nitrosomonas stercoris KYUHI-S whole genome shotgun sequence.</title>
        <authorList>
            <person name="Nakagawa T."/>
            <person name="Tsuchiya Y."/>
            <person name="Takahashi R."/>
        </authorList>
    </citation>
    <scope>NUCLEOTIDE SEQUENCE [LARGE SCALE GENOMIC DNA]</scope>
    <source>
        <strain evidence="2 3">KYUHI-S</strain>
    </source>
</reference>
<dbReference type="Proteomes" id="UP000316473">
    <property type="component" value="Chromosome"/>
</dbReference>
<feature type="domain" description="Transposase IS110-like N-terminal" evidence="1">
    <location>
        <begin position="3"/>
        <end position="105"/>
    </location>
</feature>
<dbReference type="GO" id="GO:0004803">
    <property type="term" value="F:transposase activity"/>
    <property type="evidence" value="ECO:0007669"/>
    <property type="project" value="InterPro"/>
</dbReference>
<evidence type="ECO:0000259" key="1">
    <source>
        <dbReference type="Pfam" id="PF01548"/>
    </source>
</evidence>
<proteinExistence type="predicted"/>
<accession>A0A4Y1YIT7</accession>
<evidence type="ECO:0000313" key="2">
    <source>
        <dbReference type="EMBL" id="BBL33904.1"/>
    </source>
</evidence>
<dbReference type="GO" id="GO:0003677">
    <property type="term" value="F:DNA binding"/>
    <property type="evidence" value="ECO:0007669"/>
    <property type="project" value="InterPro"/>
</dbReference>
<organism evidence="2 3">
    <name type="scientific">Nitrosomonas stercoris</name>
    <dbReference type="NCBI Taxonomy" id="1444684"/>
    <lineage>
        <taxon>Bacteria</taxon>
        <taxon>Pseudomonadati</taxon>
        <taxon>Pseudomonadota</taxon>
        <taxon>Betaproteobacteria</taxon>
        <taxon>Nitrosomonadales</taxon>
        <taxon>Nitrosomonadaceae</taxon>
        <taxon>Nitrosomonas</taxon>
    </lineage>
</organism>
<dbReference type="Pfam" id="PF01548">
    <property type="entry name" value="DEDD_Tnp_IS110"/>
    <property type="match status" value="1"/>
</dbReference>
<dbReference type="GO" id="GO:0006313">
    <property type="term" value="P:DNA transposition"/>
    <property type="evidence" value="ECO:0007669"/>
    <property type="project" value="InterPro"/>
</dbReference>
<dbReference type="InterPro" id="IPR002525">
    <property type="entry name" value="Transp_IS110-like_N"/>
</dbReference>
<evidence type="ECO:0000313" key="3">
    <source>
        <dbReference type="Proteomes" id="UP000316473"/>
    </source>
</evidence>
<dbReference type="InterPro" id="IPR047650">
    <property type="entry name" value="Transpos_IS110"/>
</dbReference>
<dbReference type="AlphaFoldDB" id="A0A4Y1YIT7"/>
<protein>
    <recommendedName>
        <fullName evidence="1">Transposase IS110-like N-terminal domain-containing protein</fullName>
    </recommendedName>
</protein>
<dbReference type="PANTHER" id="PTHR33055">
    <property type="entry name" value="TRANSPOSASE FOR INSERTION SEQUENCE ELEMENT IS1111A"/>
    <property type="match status" value="1"/>
</dbReference>
<dbReference type="PANTHER" id="PTHR33055:SF3">
    <property type="entry name" value="PUTATIVE TRANSPOSASE FOR IS117-RELATED"/>
    <property type="match status" value="1"/>
</dbReference>
<sequence length="131" mass="14831">MIVGIDISKDWFDIAWQDADQLKNQRFPYTEEGIVQLLDQLPAEAICVMEATGTYHARLAVTLFEAGRKVSVVNALIIKRYAQMKLRRVKSDPADAALIMQFAQHETPPLWAPLLVKKYKNSNKHMAGSMT</sequence>
<gene>
    <name evidence="2" type="ORF">Nstercoris_00130</name>
</gene>